<dbReference type="InterPro" id="IPR018531">
    <property type="entry name" value="DUF1993"/>
</dbReference>
<dbReference type="PANTHER" id="PTHR36922:SF1">
    <property type="entry name" value="DUF1993 DOMAIN-CONTAINING PROTEIN"/>
    <property type="match status" value="1"/>
</dbReference>
<comment type="caution">
    <text evidence="1">The sequence shown here is derived from an EMBL/GenBank/DDBJ whole genome shotgun (WGS) entry which is preliminary data.</text>
</comment>
<dbReference type="PANTHER" id="PTHR36922">
    <property type="entry name" value="BLL2446 PROTEIN"/>
    <property type="match status" value="1"/>
</dbReference>
<organism evidence="1 2">
    <name type="scientific">Chitinimonas prasina</name>
    <dbReference type="NCBI Taxonomy" id="1434937"/>
    <lineage>
        <taxon>Bacteria</taxon>
        <taxon>Pseudomonadati</taxon>
        <taxon>Pseudomonadota</taxon>
        <taxon>Betaproteobacteria</taxon>
        <taxon>Neisseriales</taxon>
        <taxon>Chitinibacteraceae</taxon>
        <taxon>Chitinimonas</taxon>
    </lineage>
</organism>
<dbReference type="Gene3D" id="1.20.120.450">
    <property type="entry name" value="dinb family like domain"/>
    <property type="match status" value="1"/>
</dbReference>
<dbReference type="Proteomes" id="UP001156706">
    <property type="component" value="Unassembled WGS sequence"/>
</dbReference>
<dbReference type="EMBL" id="BSOG01000002">
    <property type="protein sequence ID" value="GLR13237.1"/>
    <property type="molecule type" value="Genomic_DNA"/>
</dbReference>
<proteinExistence type="predicted"/>
<protein>
    <recommendedName>
        <fullName evidence="3">DUF1993 domain-containing protein</fullName>
    </recommendedName>
</protein>
<evidence type="ECO:0000313" key="2">
    <source>
        <dbReference type="Proteomes" id="UP001156706"/>
    </source>
</evidence>
<sequence length="178" mass="19405">MQTNLYDASVPVFSHYLQQLAHMLAKATLHAQDGGDAAEKLLNAHLAPDMFNLAQQVGITAGFSLRACYPLAGLAIPSLPDAGSSFAGLQACLGQTQGLLQCLTREQMAHAPELPITTQAGQAERQFNRHDYLLHYTLPNFFFHLGMVYAILRHQGVPLSKQDFDGHHAYAPGFSFVA</sequence>
<accession>A0ABQ5YFH4</accession>
<gene>
    <name evidence="1" type="ORF">GCM10007907_20270</name>
</gene>
<evidence type="ECO:0008006" key="3">
    <source>
        <dbReference type="Google" id="ProtNLM"/>
    </source>
</evidence>
<dbReference type="SUPFAM" id="SSF109854">
    <property type="entry name" value="DinB/YfiT-like putative metalloenzymes"/>
    <property type="match status" value="1"/>
</dbReference>
<reference evidence="2" key="1">
    <citation type="journal article" date="2019" name="Int. J. Syst. Evol. Microbiol.">
        <title>The Global Catalogue of Microorganisms (GCM) 10K type strain sequencing project: providing services to taxonomists for standard genome sequencing and annotation.</title>
        <authorList>
            <consortium name="The Broad Institute Genomics Platform"/>
            <consortium name="The Broad Institute Genome Sequencing Center for Infectious Disease"/>
            <person name="Wu L."/>
            <person name="Ma J."/>
        </authorList>
    </citation>
    <scope>NUCLEOTIDE SEQUENCE [LARGE SCALE GENOMIC DNA]</scope>
    <source>
        <strain evidence="2">NBRC 110044</strain>
    </source>
</reference>
<dbReference type="Pfam" id="PF09351">
    <property type="entry name" value="DUF1993"/>
    <property type="match status" value="1"/>
</dbReference>
<name>A0ABQ5YFH4_9NEIS</name>
<keyword evidence="2" id="KW-1185">Reference proteome</keyword>
<evidence type="ECO:0000313" key="1">
    <source>
        <dbReference type="EMBL" id="GLR13237.1"/>
    </source>
</evidence>
<dbReference type="InterPro" id="IPR034660">
    <property type="entry name" value="DinB/YfiT-like"/>
</dbReference>
<dbReference type="RefSeq" id="WP_284196345.1">
    <property type="nucleotide sequence ID" value="NZ_BSOG01000002.1"/>
</dbReference>